<accession>A0A484FDU0</accession>
<evidence type="ECO:0000313" key="3">
    <source>
        <dbReference type="Proteomes" id="UP000014480"/>
    </source>
</evidence>
<keyword evidence="1" id="KW-1133">Transmembrane helix</keyword>
<proteinExistence type="predicted"/>
<dbReference type="SUPFAM" id="SSF51322">
    <property type="entry name" value="Cyanovirin-N"/>
    <property type="match status" value="1"/>
</dbReference>
<name>A0A484FDU0_COLOR</name>
<sequence>MTNMTTNNTYQVFLKDLKARVPGEKATPATVRQWLLQLLKNRKIELAHGPNAFNCSWSGAELHSLHPNHIFGFFTSHGVDSQSAHMLVGDVMECLEHYRKHGSFGVAEDQDEPEEIEIPVDWESEPLLGNNGSSDFPSTGWGRSAAIMNLFCILFAFFSLVVMSAAERQCPLESDCMQNLCREFKYDPGAADLITTEEIPLKIQARCKNDIGKEIVTELDLRKCIGNFDGSLQWAPG</sequence>
<dbReference type="InterPro" id="IPR036673">
    <property type="entry name" value="Cyanovirin-N_sf"/>
</dbReference>
<reference evidence="3" key="2">
    <citation type="journal article" date="2019" name="Mol. Plant Microbe Interact.">
        <title>Genome sequence resources for four phytopathogenic fungi from the Colletotrichum orbiculare species complex.</title>
        <authorList>
            <person name="Gan P."/>
            <person name="Tsushima A."/>
            <person name="Narusaka M."/>
            <person name="Narusaka Y."/>
            <person name="Takano Y."/>
            <person name="Kubo Y."/>
            <person name="Shirasu K."/>
        </authorList>
    </citation>
    <scope>GENOME REANNOTATION</scope>
    <source>
        <strain evidence="3">104-T / ATCC 96160 / CBS 514.97 / LARS 414 / MAFF 240422</strain>
    </source>
</reference>
<dbReference type="AlphaFoldDB" id="A0A484FDU0"/>
<gene>
    <name evidence="2" type="ORF">Cob_v011497</name>
</gene>
<keyword evidence="3" id="KW-1185">Reference proteome</keyword>
<evidence type="ECO:0000313" key="2">
    <source>
        <dbReference type="EMBL" id="TDZ15735.1"/>
    </source>
</evidence>
<evidence type="ECO:0000256" key="1">
    <source>
        <dbReference type="SAM" id="Phobius"/>
    </source>
</evidence>
<feature type="transmembrane region" description="Helical" evidence="1">
    <location>
        <begin position="146"/>
        <end position="166"/>
    </location>
</feature>
<keyword evidence="1" id="KW-0812">Transmembrane</keyword>
<dbReference type="EMBL" id="AMCV02000039">
    <property type="protein sequence ID" value="TDZ15735.1"/>
    <property type="molecule type" value="Genomic_DNA"/>
</dbReference>
<reference evidence="3" key="1">
    <citation type="journal article" date="2013" name="New Phytol.">
        <title>Comparative genomic and transcriptomic analyses reveal the hemibiotrophic stage shift of Colletotrichum fungi.</title>
        <authorList>
            <person name="Gan P."/>
            <person name="Ikeda K."/>
            <person name="Irieda H."/>
            <person name="Narusaka M."/>
            <person name="O'Connell R.J."/>
            <person name="Narusaka Y."/>
            <person name="Takano Y."/>
            <person name="Kubo Y."/>
            <person name="Shirasu K."/>
        </authorList>
    </citation>
    <scope>NUCLEOTIDE SEQUENCE [LARGE SCALE GENOMIC DNA]</scope>
    <source>
        <strain evidence="3">104-T / ATCC 96160 / CBS 514.97 / LARS 414 / MAFF 240422</strain>
    </source>
</reference>
<dbReference type="Gene3D" id="2.30.60.10">
    <property type="entry name" value="Cyanovirin-N"/>
    <property type="match status" value="1"/>
</dbReference>
<dbReference type="OrthoDB" id="2947935at2759"/>
<dbReference type="Proteomes" id="UP000014480">
    <property type="component" value="Unassembled WGS sequence"/>
</dbReference>
<protein>
    <submittedName>
        <fullName evidence="2">Uncharacterized protein</fullName>
    </submittedName>
</protein>
<organism evidence="2 3">
    <name type="scientific">Colletotrichum orbiculare (strain 104-T / ATCC 96160 / CBS 514.97 / LARS 414 / MAFF 240422)</name>
    <name type="common">Cucumber anthracnose fungus</name>
    <name type="synonym">Colletotrichum lagenarium</name>
    <dbReference type="NCBI Taxonomy" id="1213857"/>
    <lineage>
        <taxon>Eukaryota</taxon>
        <taxon>Fungi</taxon>
        <taxon>Dikarya</taxon>
        <taxon>Ascomycota</taxon>
        <taxon>Pezizomycotina</taxon>
        <taxon>Sordariomycetes</taxon>
        <taxon>Hypocreomycetidae</taxon>
        <taxon>Glomerellales</taxon>
        <taxon>Glomerellaceae</taxon>
        <taxon>Colletotrichum</taxon>
        <taxon>Colletotrichum orbiculare species complex</taxon>
    </lineage>
</organism>
<keyword evidence="1" id="KW-0472">Membrane</keyword>
<comment type="caution">
    <text evidence="2">The sequence shown here is derived from an EMBL/GenBank/DDBJ whole genome shotgun (WGS) entry which is preliminary data.</text>
</comment>